<dbReference type="OrthoDB" id="9815228at2"/>
<reference evidence="2 3" key="1">
    <citation type="submission" date="2017-05" db="EMBL/GenBank/DDBJ databases">
        <authorList>
            <person name="Varghese N."/>
            <person name="Submissions S."/>
        </authorList>
    </citation>
    <scope>NUCLEOTIDE SEQUENCE [LARGE SCALE GENOMIC DNA]</scope>
    <source>
        <strain evidence="2 3">DSM 27040</strain>
    </source>
</reference>
<dbReference type="InterPro" id="IPR038636">
    <property type="entry name" value="Wzi_sf"/>
</dbReference>
<organism evidence="2 3">
    <name type="scientific">Saccharicrinis carchari</name>
    <dbReference type="NCBI Taxonomy" id="1168039"/>
    <lineage>
        <taxon>Bacteria</taxon>
        <taxon>Pseudomonadati</taxon>
        <taxon>Bacteroidota</taxon>
        <taxon>Bacteroidia</taxon>
        <taxon>Marinilabiliales</taxon>
        <taxon>Marinilabiliaceae</taxon>
        <taxon>Saccharicrinis</taxon>
    </lineage>
</organism>
<sequence>MILKKQLLPPLHIMLFALLTMGSIHAQLVPYHIDNEVVYDFIDELANKGVINLNSTVKPYSRMQIAHFLAQAQKSRVLTSRQSQELNFYLKDFNKELHGNKDFRKRFDIFYHADSTFKFSGNIILGGRAYLNSNGFEQHRWNGAQFFATMGNKLAFYGSLRDNYESIPLANPEKLSQHRGAVYKKGENNKDYSETRGGIVYSWQTGSIGLVKDHFTWGNNNNGAHIFAGNTPSFAHIKFSLKPVKWLEFNYLHGWLASEVEDSSASYNLHNDTRRVFTNKYIAANLISVQPWEKLYFSFGNSIIYSDGNINAAYLIPFLFYKSVDHSYNGSRNSAGHNTQMFFDLSSRQINNTHLYTGLFIDEISIANMLNEDKHSNFISLKIGARVTDILPNLSAGVEYTHTKPFAYTHFIPSLTFQSNKYTLGHYLKDNADELFLMARYKPIRGLDIELSYIHCRKGEDHQKILEESGAIENLWGDGRTGYAFIQNLRYKKNALKLKAQYQFINDAYIYTEIEGYKLSGPDAMIYTAAPYYGDNKMIVLGLNFGF</sequence>
<evidence type="ECO:0000313" key="2">
    <source>
        <dbReference type="EMBL" id="SMO53027.1"/>
    </source>
</evidence>
<dbReference type="Proteomes" id="UP000319040">
    <property type="component" value="Unassembled WGS sequence"/>
</dbReference>
<proteinExistence type="predicted"/>
<feature type="signal peptide" evidence="1">
    <location>
        <begin position="1"/>
        <end position="26"/>
    </location>
</feature>
<dbReference type="Gene3D" id="2.40.160.130">
    <property type="entry name" value="Capsule assembly protein Wzi"/>
    <property type="match status" value="1"/>
</dbReference>
<dbReference type="AlphaFoldDB" id="A0A521C0R1"/>
<keyword evidence="1" id="KW-0732">Signal</keyword>
<name>A0A521C0R1_SACCC</name>
<evidence type="ECO:0000256" key="1">
    <source>
        <dbReference type="SAM" id="SignalP"/>
    </source>
</evidence>
<keyword evidence="3" id="KW-1185">Reference proteome</keyword>
<dbReference type="RefSeq" id="WP_142532584.1">
    <property type="nucleotide sequence ID" value="NZ_FXTB01000002.1"/>
</dbReference>
<protein>
    <submittedName>
        <fullName evidence="2">Capsule assembly protein Wzi</fullName>
    </submittedName>
</protein>
<dbReference type="EMBL" id="FXTB01000002">
    <property type="protein sequence ID" value="SMO53027.1"/>
    <property type="molecule type" value="Genomic_DNA"/>
</dbReference>
<evidence type="ECO:0000313" key="3">
    <source>
        <dbReference type="Proteomes" id="UP000319040"/>
    </source>
</evidence>
<gene>
    <name evidence="2" type="ORF">SAMN06265379_102286</name>
</gene>
<accession>A0A521C0R1</accession>
<feature type="chain" id="PRO_5021824426" evidence="1">
    <location>
        <begin position="27"/>
        <end position="547"/>
    </location>
</feature>